<accession>A0A8R1TYS5</accession>
<proteinExistence type="predicted"/>
<keyword evidence="3 5" id="KW-1133">Transmembrane helix</keyword>
<dbReference type="InterPro" id="IPR009644">
    <property type="entry name" value="FKTN/MNN4/W02B3.4-1"/>
</dbReference>
<reference evidence="6" key="2">
    <citation type="submission" date="2022-06" db="UniProtKB">
        <authorList>
            <consortium name="EnsemblMetazoa"/>
        </authorList>
    </citation>
    <scope>IDENTIFICATION</scope>
</reference>
<evidence type="ECO:0000256" key="4">
    <source>
        <dbReference type="ARBA" id="ARBA00023136"/>
    </source>
</evidence>
<keyword evidence="4 5" id="KW-0472">Membrane</keyword>
<name>A0A8R1TYS5_ONCVO</name>
<feature type="transmembrane region" description="Helical" evidence="5">
    <location>
        <begin position="12"/>
        <end position="31"/>
    </location>
</feature>
<dbReference type="OMA" id="PHPTANF"/>
<protein>
    <recommendedName>
        <fullName evidence="8">Fukutin</fullName>
    </recommendedName>
</protein>
<sequence length="381" mass="45275">MVLLKIRYHCLRFLVVIIVLTGIIYYIRYIGSNVEDVTKYIAKTDNFPEITYGNFNLISRSINYNMIHLYTCFLQEKQELQYLKQFYHLFWLRDIIPNKYVFGTYDKSKNPVTAGNIIIYRMMNSSNDYVRFMHYKDLRAAYGLRAVKKHIFERETWIPVNKEEFLQKWDNGRFLECIRLSISTSWSKSVIPDDFINNMAKFRDFVESFGATPFLFGGTLLGWYRECAFIKDTTDVDMAMKITSLDLRMLKNMEKSEDFKLFWILGKVNDSLEVSVYSANIKIDLFFVYENEDFAWVGGMIISERKKLRWVYPPISQICTGDLLGRLFHVPCNVEEVLKADYGDWRKPHPTANFTWYESHNNVHEAGYWSESEWNDTYKVF</sequence>
<evidence type="ECO:0000313" key="7">
    <source>
        <dbReference type="Proteomes" id="UP000024404"/>
    </source>
</evidence>
<evidence type="ECO:0000256" key="3">
    <source>
        <dbReference type="ARBA" id="ARBA00022989"/>
    </source>
</evidence>
<dbReference type="EMBL" id="CMVM020000247">
    <property type="status" value="NOT_ANNOTATED_CDS"/>
    <property type="molecule type" value="Genomic_DNA"/>
</dbReference>
<dbReference type="GO" id="GO:0016020">
    <property type="term" value="C:membrane"/>
    <property type="evidence" value="ECO:0007669"/>
    <property type="project" value="UniProtKB-SubCell"/>
</dbReference>
<dbReference type="Proteomes" id="UP000024404">
    <property type="component" value="Unassembled WGS sequence"/>
</dbReference>
<evidence type="ECO:0000256" key="1">
    <source>
        <dbReference type="ARBA" id="ARBA00004167"/>
    </source>
</evidence>
<keyword evidence="2 5" id="KW-0812">Transmembrane</keyword>
<dbReference type="PANTHER" id="PTHR15407:SF28">
    <property type="entry name" value="RIBITOL-5-PHOSPHATE TRANSFERASE FKTN"/>
    <property type="match status" value="1"/>
</dbReference>
<keyword evidence="7" id="KW-1185">Reference proteome</keyword>
<evidence type="ECO:0000313" key="6">
    <source>
        <dbReference type="EnsemblMetazoa" id="OVOC8243.1"/>
    </source>
</evidence>
<dbReference type="AlphaFoldDB" id="A0A8R1TYS5"/>
<reference evidence="7" key="1">
    <citation type="submission" date="2013-10" db="EMBL/GenBank/DDBJ databases">
        <title>Genome sequencing of Onchocerca volvulus.</title>
        <authorList>
            <person name="Cotton J."/>
            <person name="Tsai J."/>
            <person name="Stanley E."/>
            <person name="Tracey A."/>
            <person name="Holroyd N."/>
            <person name="Lustigman S."/>
            <person name="Berriman M."/>
        </authorList>
    </citation>
    <scope>NUCLEOTIDE SEQUENCE</scope>
</reference>
<evidence type="ECO:0000256" key="5">
    <source>
        <dbReference type="SAM" id="Phobius"/>
    </source>
</evidence>
<dbReference type="PANTHER" id="PTHR15407">
    <property type="entry name" value="FUKUTIN-RELATED"/>
    <property type="match status" value="1"/>
</dbReference>
<organism evidence="6 7">
    <name type="scientific">Onchocerca volvulus</name>
    <dbReference type="NCBI Taxonomy" id="6282"/>
    <lineage>
        <taxon>Eukaryota</taxon>
        <taxon>Metazoa</taxon>
        <taxon>Ecdysozoa</taxon>
        <taxon>Nematoda</taxon>
        <taxon>Chromadorea</taxon>
        <taxon>Rhabditida</taxon>
        <taxon>Spirurina</taxon>
        <taxon>Spiruromorpha</taxon>
        <taxon>Filarioidea</taxon>
        <taxon>Onchocercidae</taxon>
        <taxon>Onchocerca</taxon>
    </lineage>
</organism>
<dbReference type="EnsemblMetazoa" id="OVOC8243.1">
    <property type="protein sequence ID" value="OVOC8243.1"/>
    <property type="gene ID" value="WBGene00245052"/>
</dbReference>
<comment type="subcellular location">
    <subcellularLocation>
        <location evidence="1">Membrane</location>
        <topology evidence="1">Single-pass membrane protein</topology>
    </subcellularLocation>
</comment>
<evidence type="ECO:0008006" key="8">
    <source>
        <dbReference type="Google" id="ProtNLM"/>
    </source>
</evidence>
<evidence type="ECO:0000256" key="2">
    <source>
        <dbReference type="ARBA" id="ARBA00022692"/>
    </source>
</evidence>